<keyword evidence="1" id="KW-0812">Transmembrane</keyword>
<dbReference type="EMBL" id="MU790503">
    <property type="protein sequence ID" value="KAJ4002169.1"/>
    <property type="molecule type" value="Genomic_DNA"/>
</dbReference>
<keyword evidence="1" id="KW-1133">Transmembrane helix</keyword>
<feature type="transmembrane region" description="Helical" evidence="1">
    <location>
        <begin position="82"/>
        <end position="100"/>
    </location>
</feature>
<evidence type="ECO:0000313" key="2">
    <source>
        <dbReference type="EMBL" id="KAJ4002169.1"/>
    </source>
</evidence>
<evidence type="ECO:0000256" key="1">
    <source>
        <dbReference type="SAM" id="Phobius"/>
    </source>
</evidence>
<name>A0ABQ8QTW7_9AGAR</name>
<sequence length="279" mass="31056">MWCDNCLLVLPLRGGAMAWAIIIALYSFAGGLFLLLRGQYLFFEADEWYVYGGVGMAVALVAMIDVFALSNRSYIWTRVCKFLWPFVIVISAVRAILMIVELNRGQDDIVWECQNGGQLYSSNATTITSTSDDSTTFPAGFCAAGFSSIYVAFIVSLLVDLVFQIYMYFMTWRYQKRLEHYNSLKGPFAGGLPRFRKSKAGVRSVLGRTGLGVIFEKPREIRQHEGGVLVNISCQLLKNWNCSDGGEFGVFKVASGILSVKSNEPPLERVGKPDLDSDL</sequence>
<proteinExistence type="predicted"/>
<comment type="caution">
    <text evidence="2">The sequence shown here is derived from an EMBL/GenBank/DDBJ whole genome shotgun (WGS) entry which is preliminary data.</text>
</comment>
<evidence type="ECO:0000313" key="3">
    <source>
        <dbReference type="Proteomes" id="UP001163828"/>
    </source>
</evidence>
<feature type="transmembrane region" description="Helical" evidence="1">
    <location>
        <begin position="16"/>
        <end position="36"/>
    </location>
</feature>
<gene>
    <name evidence="2" type="ORF">F5050DRAFT_1898977</name>
</gene>
<keyword evidence="1" id="KW-0472">Membrane</keyword>
<reference evidence="2" key="1">
    <citation type="submission" date="2022-08" db="EMBL/GenBank/DDBJ databases">
        <authorList>
            <consortium name="DOE Joint Genome Institute"/>
            <person name="Min B."/>
            <person name="Riley R."/>
            <person name="Sierra-Patev S."/>
            <person name="Naranjo-Ortiz M."/>
            <person name="Looney B."/>
            <person name="Konkel Z."/>
            <person name="Slot J.C."/>
            <person name="Sakamoto Y."/>
            <person name="Steenwyk J.L."/>
            <person name="Rokas A."/>
            <person name="Carro J."/>
            <person name="Camarero S."/>
            <person name="Ferreira P."/>
            <person name="Molpeceres G."/>
            <person name="Ruiz-Duenas F.J."/>
            <person name="Serrano A."/>
            <person name="Henrissat B."/>
            <person name="Drula E."/>
            <person name="Hughes K.W."/>
            <person name="Mata J.L."/>
            <person name="Ishikawa N.K."/>
            <person name="Vargas-Isla R."/>
            <person name="Ushijima S."/>
            <person name="Smith C.A."/>
            <person name="Ahrendt S."/>
            <person name="Andreopoulos W."/>
            <person name="He G."/>
            <person name="Labutti K."/>
            <person name="Lipzen A."/>
            <person name="Ng V."/>
            <person name="Sandor L."/>
            <person name="Barry K."/>
            <person name="Martinez A.T."/>
            <person name="Xiao Y."/>
            <person name="Gibbons J.G."/>
            <person name="Terashima K."/>
            <person name="Hibbett D.S."/>
            <person name="Grigoriev I.V."/>
        </authorList>
    </citation>
    <scope>NUCLEOTIDE SEQUENCE</scope>
    <source>
        <strain evidence="2">TFB10827</strain>
    </source>
</reference>
<feature type="transmembrane region" description="Helical" evidence="1">
    <location>
        <begin position="149"/>
        <end position="169"/>
    </location>
</feature>
<protein>
    <submittedName>
        <fullName evidence="2">Uncharacterized protein</fullName>
    </submittedName>
</protein>
<feature type="transmembrane region" description="Helical" evidence="1">
    <location>
        <begin position="48"/>
        <end position="70"/>
    </location>
</feature>
<keyword evidence="3" id="KW-1185">Reference proteome</keyword>
<dbReference type="Proteomes" id="UP001163828">
    <property type="component" value="Unassembled WGS sequence"/>
</dbReference>
<organism evidence="2 3">
    <name type="scientific">Lentinula boryana</name>
    <dbReference type="NCBI Taxonomy" id="40481"/>
    <lineage>
        <taxon>Eukaryota</taxon>
        <taxon>Fungi</taxon>
        <taxon>Dikarya</taxon>
        <taxon>Basidiomycota</taxon>
        <taxon>Agaricomycotina</taxon>
        <taxon>Agaricomycetes</taxon>
        <taxon>Agaricomycetidae</taxon>
        <taxon>Agaricales</taxon>
        <taxon>Marasmiineae</taxon>
        <taxon>Omphalotaceae</taxon>
        <taxon>Lentinula</taxon>
    </lineage>
</organism>
<accession>A0ABQ8QTW7</accession>